<evidence type="ECO:0000313" key="3">
    <source>
        <dbReference type="Proteomes" id="UP000601055"/>
    </source>
</evidence>
<keyword evidence="3" id="KW-1185">Reference proteome</keyword>
<dbReference type="InterPro" id="IPR024623">
    <property type="entry name" value="YtxH"/>
</dbReference>
<evidence type="ECO:0008006" key="4">
    <source>
        <dbReference type="Google" id="ProtNLM"/>
    </source>
</evidence>
<name>A0A923DYW9_9SPHI</name>
<evidence type="ECO:0000313" key="2">
    <source>
        <dbReference type="EMBL" id="MBB2145616.1"/>
    </source>
</evidence>
<gene>
    <name evidence="2" type="ORF">GM921_08980</name>
</gene>
<reference evidence="2" key="1">
    <citation type="submission" date="2019-11" db="EMBL/GenBank/DDBJ databases">
        <title>Description of Pedobacter sp. LMG 31464T.</title>
        <authorList>
            <person name="Carlier A."/>
            <person name="Qi S."/>
            <person name="Vandamme P."/>
        </authorList>
    </citation>
    <scope>NUCLEOTIDE SEQUENCE</scope>
    <source>
        <strain evidence="2">LMG 31464</strain>
    </source>
</reference>
<dbReference type="Pfam" id="PF12732">
    <property type="entry name" value="YtxH"/>
    <property type="match status" value="1"/>
</dbReference>
<keyword evidence="1" id="KW-1133">Transmembrane helix</keyword>
<proteinExistence type="predicted"/>
<sequence>MKYGKLIEKILAQKSNNNAQVAVAIVAGLAAGAVISVLFAPKKGTETRKFIGNTAKNAGDGLKNTYASLKDKIVNTKAEDIILKPKTRSVPKKRKSINKELIAEVSRKEKQS</sequence>
<dbReference type="AlphaFoldDB" id="A0A923DYW9"/>
<feature type="transmembrane region" description="Helical" evidence="1">
    <location>
        <begin position="20"/>
        <end position="40"/>
    </location>
</feature>
<dbReference type="Proteomes" id="UP000601055">
    <property type="component" value="Unassembled WGS sequence"/>
</dbReference>
<evidence type="ECO:0000256" key="1">
    <source>
        <dbReference type="SAM" id="Phobius"/>
    </source>
</evidence>
<accession>A0A923DYW9</accession>
<dbReference type="RefSeq" id="WP_182922316.1">
    <property type="nucleotide sequence ID" value="NZ_WNXD01000002.1"/>
</dbReference>
<dbReference type="EMBL" id="WNXD01000002">
    <property type="protein sequence ID" value="MBB2145616.1"/>
    <property type="molecule type" value="Genomic_DNA"/>
</dbReference>
<comment type="caution">
    <text evidence="2">The sequence shown here is derived from an EMBL/GenBank/DDBJ whole genome shotgun (WGS) entry which is preliminary data.</text>
</comment>
<organism evidence="2 3">
    <name type="scientific">Pedobacter planticolens</name>
    <dbReference type="NCBI Taxonomy" id="2679964"/>
    <lineage>
        <taxon>Bacteria</taxon>
        <taxon>Pseudomonadati</taxon>
        <taxon>Bacteroidota</taxon>
        <taxon>Sphingobacteriia</taxon>
        <taxon>Sphingobacteriales</taxon>
        <taxon>Sphingobacteriaceae</taxon>
        <taxon>Pedobacter</taxon>
    </lineage>
</organism>
<protein>
    <recommendedName>
        <fullName evidence="4">YtxH-like protein</fullName>
    </recommendedName>
</protein>
<keyword evidence="1" id="KW-0472">Membrane</keyword>
<keyword evidence="1" id="KW-0812">Transmembrane</keyword>